<keyword evidence="1" id="KW-0106">Calcium</keyword>
<dbReference type="NCBIfam" id="TIGR03661">
    <property type="entry name" value="T1SS_VCA0849"/>
    <property type="match status" value="1"/>
</dbReference>
<dbReference type="Pfam" id="PF17963">
    <property type="entry name" value="Big_9"/>
    <property type="match status" value="1"/>
</dbReference>
<dbReference type="OrthoDB" id="5787335at2"/>
<dbReference type="InterPro" id="IPR010221">
    <property type="entry name" value="VCBS_dom"/>
</dbReference>
<dbReference type="NCBIfam" id="TIGR01965">
    <property type="entry name" value="VCBS_repeat"/>
    <property type="match status" value="1"/>
</dbReference>
<dbReference type="EMBL" id="AVBC01000014">
    <property type="protein sequence ID" value="ERL52662.1"/>
    <property type="molecule type" value="Genomic_DNA"/>
</dbReference>
<feature type="non-terminal residue" evidence="4">
    <location>
        <position position="1"/>
    </location>
</feature>
<keyword evidence="5" id="KW-1185">Reference proteome</keyword>
<evidence type="ECO:0000313" key="5">
    <source>
        <dbReference type="Proteomes" id="UP000019113"/>
    </source>
</evidence>
<feature type="compositionally biased region" description="Polar residues" evidence="2">
    <location>
        <begin position="526"/>
        <end position="535"/>
    </location>
</feature>
<dbReference type="InterPro" id="IPR018511">
    <property type="entry name" value="Hemolysin-typ_Ca-bd_CS"/>
</dbReference>
<evidence type="ECO:0000256" key="2">
    <source>
        <dbReference type="SAM" id="MobiDB-lite"/>
    </source>
</evidence>
<evidence type="ECO:0000313" key="4">
    <source>
        <dbReference type="EMBL" id="ERL52662.1"/>
    </source>
</evidence>
<dbReference type="PROSITE" id="PS00330">
    <property type="entry name" value="HEMOLYSIN_CALCIUM"/>
    <property type="match status" value="2"/>
</dbReference>
<feature type="region of interest" description="Disordered" evidence="2">
    <location>
        <begin position="1"/>
        <end position="39"/>
    </location>
</feature>
<feature type="compositionally biased region" description="Polar residues" evidence="2">
    <location>
        <begin position="1"/>
        <end position="11"/>
    </location>
</feature>
<dbReference type="NCBIfam" id="NF012211">
    <property type="entry name" value="tand_rpt_95"/>
    <property type="match status" value="1"/>
</dbReference>
<dbReference type="Gene3D" id="2.60.40.2810">
    <property type="match status" value="1"/>
</dbReference>
<dbReference type="Pfam" id="PF00353">
    <property type="entry name" value="HemolysinCabind"/>
    <property type="match status" value="1"/>
</dbReference>
<dbReference type="eggNOG" id="COG1361">
    <property type="taxonomic scope" value="Bacteria"/>
</dbReference>
<dbReference type="InterPro" id="IPR041690">
    <property type="entry name" value="Cadherin_5"/>
</dbReference>
<evidence type="ECO:0000256" key="1">
    <source>
        <dbReference type="ARBA" id="ARBA00022837"/>
    </source>
</evidence>
<dbReference type="SUPFAM" id="SSF51120">
    <property type="entry name" value="beta-Roll"/>
    <property type="match status" value="1"/>
</dbReference>
<feature type="region of interest" description="Disordered" evidence="2">
    <location>
        <begin position="1242"/>
        <end position="1269"/>
    </location>
</feature>
<protein>
    <recommendedName>
        <fullName evidence="3">Cadherin-like domain-containing protein</fullName>
    </recommendedName>
</protein>
<dbReference type="InterPro" id="IPR011049">
    <property type="entry name" value="Serralysin-like_metalloprot_C"/>
</dbReference>
<dbReference type="GO" id="GO:0005509">
    <property type="term" value="F:calcium ion binding"/>
    <property type="evidence" value="ECO:0007669"/>
    <property type="project" value="InterPro"/>
</dbReference>
<dbReference type="Pfam" id="PF17892">
    <property type="entry name" value="Cadherin_5"/>
    <property type="match status" value="1"/>
</dbReference>
<feature type="domain" description="Cadherin-like" evidence="3">
    <location>
        <begin position="140"/>
        <end position="234"/>
    </location>
</feature>
<dbReference type="InterPro" id="IPR047995">
    <property type="entry name" value="Choice_anch_K"/>
</dbReference>
<comment type="caution">
    <text evidence="4">The sequence shown here is derived from an EMBL/GenBank/DDBJ whole genome shotgun (WGS) entry which is preliminary data.</text>
</comment>
<gene>
    <name evidence="4" type="ORF">BJB45_15395</name>
</gene>
<dbReference type="PATRIC" id="fig|1178482.3.peg.337"/>
<organism evidence="4 5">
    <name type="scientific">Halomonas huangheensis</name>
    <dbReference type="NCBI Taxonomy" id="1178482"/>
    <lineage>
        <taxon>Bacteria</taxon>
        <taxon>Pseudomonadati</taxon>
        <taxon>Pseudomonadota</taxon>
        <taxon>Gammaproteobacteria</taxon>
        <taxon>Oceanospirillales</taxon>
        <taxon>Halomonadaceae</taxon>
        <taxon>Halomonas</taxon>
    </lineage>
</organism>
<evidence type="ECO:0000259" key="3">
    <source>
        <dbReference type="Pfam" id="PF17892"/>
    </source>
</evidence>
<accession>W1NAS2</accession>
<sequence>ATLTITITGQSDAPPVVTPEDADGTASDADNSVTEGSGETVTGTLTVSAEAGIAAVSVGGVDVTSASADNPIAIATTERGSLTVTDYDAATGVIRYSYTEDSDAEDHTDDAAQVDSFDVTVTDVAGESTSGTLTVETLDTEPTAVDDKTLTTDQHTPLVIDAADVLANDTQGADGAAVTGVSLANGTHGSVTLDGDGNIVFTPTDDFEGTATIDYNITDGDGDTSSASFQVDVTDPDKPEVPVDPELVMLDEDGIEHGGVVVGNAGGNGDVAGEAATFEGRLDLDFGPDGEGYLQWDLDSFPTDLTSQGSKVAFSFSGTAGLGEMMIVEGRNEQGELVLDFVLERSTDPDDPRPHYTISIWQGLDHPDTTDSIEDNIEFNIGYVVADGNGDEAKGAIKVHVNDDSPIAMDDDGGSVEQYSQYGHAFNVLQNDRAGGDSHEDTSDTAQEFYGGELVSARLVMLGDEVIGQDDASQAEAAARAGTIELVGEDVIFHPNETFEGKVVIEYTMKDTDGDTDTALLTFNVTDPEQPSTSETDPDINPDTLHLDEDALPGGLEGGPDDIGAAAGSSFSSNMVYRFGGDGEGSFTWLLKDLPALTSGGEDVEFSVSADGLTLTGSAAGETVLTLELTNVSTGDYTVTLHKPLDHPVADSEDNLYIGARYEISDVDGDTAEGVLNIHINDDSPVAADDTPMEDVPEDGTFRYDVVANDSQGADGATLASAKLRNPALGDVDVDPETGEVIFRAARGVEGTVEIDYTITDGDGDTSTALLTLNVADDSTPLIPALTGTDGEVDEAGLSTGSRAGDGSNITTGAFTIDTGADALASLTVAGMEVLNGGSITTDLGTLTIEPGDESGVFTWRYELTSNSLEHSTQGANIDDVFESFAVVARDDDGSEFTDSLDIAIRDDTPVTYSPDSDLMVPISEQLIHTLRADWVNIKGTGTSNDSIDESSSSTLISLYWGGAGYRFKYADGLYSGAAVPTDSLFSLGTFTHDNKVVTGGRNTLDKVDLKVDFTVSIDGVDTRISTTVKLDHTETSNTGTAAQNRDIIQITNPTTTQRITVGDREFILKIEGFLDNGNLVNTIRTYEDQVNHYLLYARISSTDDLPLLEGTVIDDIIAYGADEPDIEDSLGWVGANADGVVSGQYGELTTNSDGSYSYSISREARDGMDVGDVLTETFTYYIADQDGDRVEQTLEININGLPNGDIAFSDRGFDYYNTYSDVAAPDFADLPVIAGTAENDTLEGTADAEAISGGSGGDDTLDGKGGDDVLNGGAGRDLLIGGQGSDELIGDTLNSNEVFADTFAWQLGDAGSSDAPVEDRILNFDVGNFDAGEGDRLSLGDLLEGYDAQNDTDQTALDGYIHAEQAGSSTTLYIKSDGDLAKDNSNADQKIKLENVSMGGQNSHDFLSQMIDQGQLDIE</sequence>
<dbReference type="Gene3D" id="2.150.10.10">
    <property type="entry name" value="Serralysin-like metalloprotease, C-terminal"/>
    <property type="match status" value="1"/>
</dbReference>
<dbReference type="STRING" id="1178482.AR456_11260"/>
<reference evidence="4 5" key="1">
    <citation type="submission" date="2013-08" db="EMBL/GenBank/DDBJ databases">
        <title>draft genome of Halomonas huanghegensis, strain BJGMM-B45T.</title>
        <authorList>
            <person name="Miao C."/>
            <person name="Wan Y."/>
            <person name="Jin W."/>
        </authorList>
    </citation>
    <scope>NUCLEOTIDE SEQUENCE [LARGE SCALE GENOMIC DNA]</scope>
    <source>
        <strain evidence="4 5">BJGMM-B45</strain>
    </source>
</reference>
<dbReference type="Gene3D" id="2.60.40.3440">
    <property type="match status" value="1"/>
</dbReference>
<dbReference type="NCBIfam" id="NF038131">
    <property type="entry name" value="choice_anch_K"/>
    <property type="match status" value="1"/>
</dbReference>
<dbReference type="eggNOG" id="COG2304">
    <property type="taxonomic scope" value="Bacteria"/>
</dbReference>
<feature type="region of interest" description="Disordered" evidence="2">
    <location>
        <begin position="526"/>
        <end position="567"/>
    </location>
</feature>
<dbReference type="InterPro" id="IPR019960">
    <property type="entry name" value="T1SS_VCA0849"/>
</dbReference>
<proteinExistence type="predicted"/>
<dbReference type="RefSeq" id="WP_021817286.1">
    <property type="nucleotide sequence ID" value="NZ_AVBC01000014.1"/>
</dbReference>
<name>W1NAS2_9GAMM</name>
<dbReference type="Proteomes" id="UP000019113">
    <property type="component" value="Unassembled WGS sequence"/>
</dbReference>
<dbReference type="InterPro" id="IPR001343">
    <property type="entry name" value="Hemolysn_Ca-bd"/>
</dbReference>